<dbReference type="EMBL" id="CYHE01000014">
    <property type="protein sequence ID" value="CUA99695.1"/>
    <property type="molecule type" value="Genomic_DNA"/>
</dbReference>
<dbReference type="AlphaFoldDB" id="A0A0K6I985"/>
<dbReference type="InterPro" id="IPR003795">
    <property type="entry name" value="DUF192"/>
</dbReference>
<dbReference type="Pfam" id="PF02643">
    <property type="entry name" value="DUF192"/>
    <property type="match status" value="1"/>
</dbReference>
<name>A0A0K6I985_9HYPH</name>
<keyword evidence="2" id="KW-1185">Reference proteome</keyword>
<organism evidence="1 2">
    <name type="scientific">Pannonibacter indicus</name>
    <dbReference type="NCBI Taxonomy" id="466044"/>
    <lineage>
        <taxon>Bacteria</taxon>
        <taxon>Pseudomonadati</taxon>
        <taxon>Pseudomonadota</taxon>
        <taxon>Alphaproteobacteria</taxon>
        <taxon>Hyphomicrobiales</taxon>
        <taxon>Stappiaceae</taxon>
        <taxon>Pannonibacter</taxon>
    </lineage>
</organism>
<protein>
    <submittedName>
        <fullName evidence="1">Uncharacterized conserved membrane protein, UPF0127 family</fullName>
    </submittedName>
</protein>
<dbReference type="PANTHER" id="PTHR37953:SF1">
    <property type="entry name" value="UPF0127 PROTEIN MJ1496"/>
    <property type="match status" value="1"/>
</dbReference>
<proteinExistence type="predicted"/>
<reference evidence="2" key="1">
    <citation type="submission" date="2015-08" db="EMBL/GenBank/DDBJ databases">
        <authorList>
            <person name="Varghese N."/>
        </authorList>
    </citation>
    <scope>NUCLEOTIDE SEQUENCE [LARGE SCALE GENOMIC DNA]</scope>
    <source>
        <strain evidence="2">DSM 23407</strain>
    </source>
</reference>
<dbReference type="PANTHER" id="PTHR37953">
    <property type="entry name" value="UPF0127 PROTEIN MJ1496"/>
    <property type="match status" value="1"/>
</dbReference>
<evidence type="ECO:0000313" key="1">
    <source>
        <dbReference type="EMBL" id="CUA99695.1"/>
    </source>
</evidence>
<dbReference type="InterPro" id="IPR038695">
    <property type="entry name" value="Saro_0823-like_sf"/>
</dbReference>
<sequence>MRIAHFTAPLRALSVRSTGVPAPCLRGAFGIAVRAILVGMIVLGAAAFAKAAGLPTEQLTVETAAGPQSFTVEIAATEADRATGLMNRKEMAADAGMLFVFPDSGEKFFWMKNTYISLDMIFIDETGRIVSIARDTEPLSEKIVSSDGSARYVLEVIAGTSARLQFAPGQKVSAPSIKP</sequence>
<dbReference type="Gene3D" id="2.60.120.1140">
    <property type="entry name" value="Protein of unknown function DUF192"/>
    <property type="match status" value="1"/>
</dbReference>
<dbReference type="RefSeq" id="WP_244270084.1">
    <property type="nucleotide sequence ID" value="NZ_CYHE01000014.1"/>
</dbReference>
<gene>
    <name evidence="1" type="ORF">Ga0061067_11452</name>
</gene>
<evidence type="ECO:0000313" key="2">
    <source>
        <dbReference type="Proteomes" id="UP000183900"/>
    </source>
</evidence>
<dbReference type="Proteomes" id="UP000183900">
    <property type="component" value="Unassembled WGS sequence"/>
</dbReference>
<accession>A0A0K6I985</accession>